<sequence length="259" mass="29332">MTTQFLLDEDDIKQLTKLMLLMIETQESRKQLCRDLGINPQEVSFIKDSSDDTFCTELIDCLNRFGYQENLCKLCCQKLFPILNKSVYSHRVSILKKIIEKLNCDCTFNQEKQNYSVLSVTNPDASKPESWFAKIGNVNKKLLASGVIMLIGLAGFSIGQSHKTAIAGCPASYPWKLDWGLSSKSFEGEWNQNGTHIKIDGDKVIVFLSDASRRPNGEGEVISENPPKIQVNFPDHRTLRGELVQSNCLKWNDGTFWSR</sequence>
<reference evidence="1 2" key="1">
    <citation type="submission" date="2017-07" db="EMBL/GenBank/DDBJ databases">
        <title>Genomes of Fischerella (Mastigocladus) sp. strains.</title>
        <authorList>
            <person name="Miller S.R."/>
        </authorList>
    </citation>
    <scope>NUCLEOTIDE SEQUENCE [LARGE SCALE GENOMIC DNA]</scope>
    <source>
        <strain evidence="1 2">CCMEE 5330</strain>
    </source>
</reference>
<name>A0A2N6MCV8_9CYAN</name>
<dbReference type="AlphaFoldDB" id="A0A2N6MCV8"/>
<gene>
    <name evidence="1" type="ORF">CEN41_10000</name>
</gene>
<accession>A0A2N6MCV8</accession>
<organism evidence="1 2">
    <name type="scientific">Fischerella thermalis CCMEE 5330</name>
    <dbReference type="NCBI Taxonomy" id="2019670"/>
    <lineage>
        <taxon>Bacteria</taxon>
        <taxon>Bacillati</taxon>
        <taxon>Cyanobacteriota</taxon>
        <taxon>Cyanophyceae</taxon>
        <taxon>Nostocales</taxon>
        <taxon>Hapalosiphonaceae</taxon>
        <taxon>Fischerella</taxon>
    </lineage>
</organism>
<protein>
    <submittedName>
        <fullName evidence="1">Uncharacterized protein</fullName>
    </submittedName>
</protein>
<evidence type="ECO:0000313" key="1">
    <source>
        <dbReference type="EMBL" id="PMB44632.1"/>
    </source>
</evidence>
<proteinExistence type="predicted"/>
<comment type="caution">
    <text evidence="1">The sequence shown here is derived from an EMBL/GenBank/DDBJ whole genome shotgun (WGS) entry which is preliminary data.</text>
</comment>
<dbReference type="RefSeq" id="WP_102206821.1">
    <property type="nucleotide sequence ID" value="NZ_NMQI01000221.1"/>
</dbReference>
<dbReference type="Proteomes" id="UP000234966">
    <property type="component" value="Unassembled WGS sequence"/>
</dbReference>
<dbReference type="EMBL" id="NMQI01000221">
    <property type="protein sequence ID" value="PMB44632.1"/>
    <property type="molecule type" value="Genomic_DNA"/>
</dbReference>
<evidence type="ECO:0000313" key="2">
    <source>
        <dbReference type="Proteomes" id="UP000234966"/>
    </source>
</evidence>